<dbReference type="AlphaFoldDB" id="A0A917BR59"/>
<name>A0A917BR59_9MICO</name>
<reference evidence="1" key="2">
    <citation type="submission" date="2020-09" db="EMBL/GenBank/DDBJ databases">
        <authorList>
            <person name="Sun Q."/>
            <person name="Zhou Y."/>
        </authorList>
    </citation>
    <scope>NUCLEOTIDE SEQUENCE</scope>
    <source>
        <strain evidence="1">CGMCC 1.12160</strain>
    </source>
</reference>
<proteinExistence type="predicted"/>
<evidence type="ECO:0008006" key="3">
    <source>
        <dbReference type="Google" id="ProtNLM"/>
    </source>
</evidence>
<sequence>MGVVDFELERVVRAPVDEVFGRLADIEGHNRWMPRKGSIRRRTEQTSPGDVVVGTTYVDRTVMGPTPGEVLELDPPRRIVYHWWIRGRSGKLLAEGWPGYTLEAVDERTTRVRHDSRLETHGPYRLMTPVLRRLAVRERSTTVDALRRSFEDEDLGF</sequence>
<dbReference type="RefSeq" id="WP_188430758.1">
    <property type="nucleotide sequence ID" value="NZ_BAABKH010000003.1"/>
</dbReference>
<dbReference type="InterPro" id="IPR019587">
    <property type="entry name" value="Polyketide_cyclase/dehydratase"/>
</dbReference>
<dbReference type="SUPFAM" id="SSF55961">
    <property type="entry name" value="Bet v1-like"/>
    <property type="match status" value="1"/>
</dbReference>
<comment type="caution">
    <text evidence="1">The sequence shown here is derived from an EMBL/GenBank/DDBJ whole genome shotgun (WGS) entry which is preliminary data.</text>
</comment>
<dbReference type="Pfam" id="PF10604">
    <property type="entry name" value="Polyketide_cyc2"/>
    <property type="match status" value="1"/>
</dbReference>
<dbReference type="EMBL" id="BMEM01000003">
    <property type="protein sequence ID" value="GGF53884.1"/>
    <property type="molecule type" value="Genomic_DNA"/>
</dbReference>
<dbReference type="Gene3D" id="3.30.530.20">
    <property type="match status" value="1"/>
</dbReference>
<evidence type="ECO:0000313" key="2">
    <source>
        <dbReference type="Proteomes" id="UP000605670"/>
    </source>
</evidence>
<dbReference type="InterPro" id="IPR023393">
    <property type="entry name" value="START-like_dom_sf"/>
</dbReference>
<accession>A0A917BR59</accession>
<keyword evidence="2" id="KW-1185">Reference proteome</keyword>
<protein>
    <recommendedName>
        <fullName evidence="3">Polyketide cyclase / dehydrase and lipid transport</fullName>
    </recommendedName>
</protein>
<evidence type="ECO:0000313" key="1">
    <source>
        <dbReference type="EMBL" id="GGF53884.1"/>
    </source>
</evidence>
<reference evidence="1" key="1">
    <citation type="journal article" date="2014" name="Int. J. Syst. Evol. Microbiol.">
        <title>Complete genome sequence of Corynebacterium casei LMG S-19264T (=DSM 44701T), isolated from a smear-ripened cheese.</title>
        <authorList>
            <consortium name="US DOE Joint Genome Institute (JGI-PGF)"/>
            <person name="Walter F."/>
            <person name="Albersmeier A."/>
            <person name="Kalinowski J."/>
            <person name="Ruckert C."/>
        </authorList>
    </citation>
    <scope>NUCLEOTIDE SEQUENCE</scope>
    <source>
        <strain evidence="1">CGMCC 1.12160</strain>
    </source>
</reference>
<organism evidence="1 2">
    <name type="scientific">Ornithinimicrobium tianjinense</name>
    <dbReference type="NCBI Taxonomy" id="1195761"/>
    <lineage>
        <taxon>Bacteria</taxon>
        <taxon>Bacillati</taxon>
        <taxon>Actinomycetota</taxon>
        <taxon>Actinomycetes</taxon>
        <taxon>Micrococcales</taxon>
        <taxon>Ornithinimicrobiaceae</taxon>
        <taxon>Ornithinimicrobium</taxon>
    </lineage>
</organism>
<gene>
    <name evidence="1" type="ORF">GCM10011366_22150</name>
</gene>
<dbReference type="Proteomes" id="UP000605670">
    <property type="component" value="Unassembled WGS sequence"/>
</dbReference>